<protein>
    <recommendedName>
        <fullName evidence="1">AMMECR1 domain-containing protein</fullName>
    </recommendedName>
</protein>
<name>A0A1T4X2L4_9BACT</name>
<dbReference type="InterPro" id="IPR002733">
    <property type="entry name" value="AMMECR1_domain"/>
</dbReference>
<dbReference type="RefSeq" id="WP_078717169.1">
    <property type="nucleotide sequence ID" value="NZ_FUYC01000006.1"/>
</dbReference>
<accession>A0A1T4X2L4</accession>
<dbReference type="InterPro" id="IPR036071">
    <property type="entry name" value="AMMECR1_dom_sf"/>
</dbReference>
<dbReference type="InterPro" id="IPR027623">
    <property type="entry name" value="AmmeMemoSam_A"/>
</dbReference>
<dbReference type="Gene3D" id="3.30.700.20">
    <property type="entry name" value="Hypothetical protein ph0010, domain 1"/>
    <property type="match status" value="1"/>
</dbReference>
<dbReference type="InterPro" id="IPR027485">
    <property type="entry name" value="AMMECR1_N"/>
</dbReference>
<evidence type="ECO:0000313" key="3">
    <source>
        <dbReference type="Proteomes" id="UP000190027"/>
    </source>
</evidence>
<dbReference type="STRING" id="1121449.SAMN02745704_01597"/>
<evidence type="ECO:0000313" key="2">
    <source>
        <dbReference type="EMBL" id="SKA83111.1"/>
    </source>
</evidence>
<dbReference type="InterPro" id="IPR023473">
    <property type="entry name" value="AMMECR1"/>
</dbReference>
<dbReference type="AlphaFoldDB" id="A0A1T4X2L4"/>
<dbReference type="PANTHER" id="PTHR13016:SF0">
    <property type="entry name" value="AMME SYNDROME CANDIDATE GENE 1 PROTEIN"/>
    <property type="match status" value="1"/>
</dbReference>
<reference evidence="2 3" key="1">
    <citation type="submission" date="2017-02" db="EMBL/GenBank/DDBJ databases">
        <authorList>
            <person name="Peterson S.W."/>
        </authorList>
    </citation>
    <scope>NUCLEOTIDE SEQUENCE [LARGE SCALE GENOMIC DNA]</scope>
    <source>
        <strain evidence="2 3">DSM 16080</strain>
    </source>
</reference>
<dbReference type="NCBIfam" id="TIGR04335">
    <property type="entry name" value="AmmeMemoSam_A"/>
    <property type="match status" value="1"/>
</dbReference>
<dbReference type="Pfam" id="PF01871">
    <property type="entry name" value="AMMECR1"/>
    <property type="match status" value="1"/>
</dbReference>
<keyword evidence="3" id="KW-1185">Reference proteome</keyword>
<sequence>MAHQFVFLISDEEKAYLRDLVKQGISSQLTGQEMEPPEPPTAKLRESFGVFVTLTKNGQLRGCIGNVQGSGEVWRSVWEMAGAAAFSDPRFPPLKPEEFDELEWEISVLSPIEPCRDVNEIVVGRHGLIVQRGPHSGLLLPQVPVEWGWNREQFLRQVCVKAGLAENSWNKAGTNLYWFEAEIF</sequence>
<dbReference type="PROSITE" id="PS51112">
    <property type="entry name" value="AMMECR1"/>
    <property type="match status" value="1"/>
</dbReference>
<feature type="domain" description="AMMECR1" evidence="1">
    <location>
        <begin position="12"/>
        <end position="184"/>
    </location>
</feature>
<dbReference type="EMBL" id="FUYC01000006">
    <property type="protein sequence ID" value="SKA83111.1"/>
    <property type="molecule type" value="Genomic_DNA"/>
</dbReference>
<organism evidence="2 3">
    <name type="scientific">Paucidesulfovibrio gracilis DSM 16080</name>
    <dbReference type="NCBI Taxonomy" id="1121449"/>
    <lineage>
        <taxon>Bacteria</taxon>
        <taxon>Pseudomonadati</taxon>
        <taxon>Thermodesulfobacteriota</taxon>
        <taxon>Desulfovibrionia</taxon>
        <taxon>Desulfovibrionales</taxon>
        <taxon>Desulfovibrionaceae</taxon>
        <taxon>Paucidesulfovibrio</taxon>
    </lineage>
</organism>
<dbReference type="Gene3D" id="3.30.1490.150">
    <property type="entry name" value="Hypothetical protein ph0010, domain 2"/>
    <property type="match status" value="1"/>
</dbReference>
<dbReference type="NCBIfam" id="TIGR00296">
    <property type="entry name" value="TIGR00296 family protein"/>
    <property type="match status" value="1"/>
</dbReference>
<dbReference type="PANTHER" id="PTHR13016">
    <property type="entry name" value="AMMECR1 HOMOLOG"/>
    <property type="match status" value="1"/>
</dbReference>
<proteinExistence type="predicted"/>
<dbReference type="Proteomes" id="UP000190027">
    <property type="component" value="Unassembled WGS sequence"/>
</dbReference>
<dbReference type="SUPFAM" id="SSF143447">
    <property type="entry name" value="AMMECR1-like"/>
    <property type="match status" value="1"/>
</dbReference>
<dbReference type="OrthoDB" id="9782820at2"/>
<evidence type="ECO:0000259" key="1">
    <source>
        <dbReference type="PROSITE" id="PS51112"/>
    </source>
</evidence>
<gene>
    <name evidence="2" type="ORF">SAMN02745704_01597</name>
</gene>